<proteinExistence type="inferred from homology"/>
<dbReference type="FunFam" id="1.25.40.10:FF:000366">
    <property type="entry name" value="Pentatricopeptide (PPR) repeat-containing protein"/>
    <property type="match status" value="1"/>
</dbReference>
<evidence type="ECO:0000256" key="1">
    <source>
        <dbReference type="ARBA" id="ARBA00006643"/>
    </source>
</evidence>
<evidence type="ECO:0000256" key="2">
    <source>
        <dbReference type="ARBA" id="ARBA00022737"/>
    </source>
</evidence>
<dbReference type="NCBIfam" id="TIGR00756">
    <property type="entry name" value="PPR"/>
    <property type="match status" value="6"/>
</dbReference>
<dbReference type="Pfam" id="PF20431">
    <property type="entry name" value="E_motif"/>
    <property type="match status" value="1"/>
</dbReference>
<dbReference type="InterPro" id="IPR011990">
    <property type="entry name" value="TPR-like_helical_dom_sf"/>
</dbReference>
<feature type="repeat" description="PPR" evidence="3">
    <location>
        <begin position="376"/>
        <end position="410"/>
    </location>
</feature>
<dbReference type="EMBL" id="JAUIZM010000005">
    <property type="protein sequence ID" value="KAK1382910.1"/>
    <property type="molecule type" value="Genomic_DNA"/>
</dbReference>
<evidence type="ECO:0000259" key="4">
    <source>
        <dbReference type="Pfam" id="PF14432"/>
    </source>
</evidence>
<comment type="similarity">
    <text evidence="1">Belongs to the PPR family. PCMP-H subfamily.</text>
</comment>
<evidence type="ECO:0000313" key="5">
    <source>
        <dbReference type="EMBL" id="KAK1382910.1"/>
    </source>
</evidence>
<evidence type="ECO:0000256" key="3">
    <source>
        <dbReference type="PROSITE-ProRule" id="PRU00708"/>
    </source>
</evidence>
<dbReference type="InterPro" id="IPR046960">
    <property type="entry name" value="PPR_At4g14850-like_plant"/>
</dbReference>
<feature type="repeat" description="PPR" evidence="3">
    <location>
        <begin position="275"/>
        <end position="309"/>
    </location>
</feature>
<dbReference type="GO" id="GO:0003723">
    <property type="term" value="F:RNA binding"/>
    <property type="evidence" value="ECO:0007669"/>
    <property type="project" value="InterPro"/>
</dbReference>
<feature type="repeat" description="PPR" evidence="3">
    <location>
        <begin position="243"/>
        <end position="273"/>
    </location>
</feature>
<reference evidence="5" key="1">
    <citation type="submission" date="2023-02" db="EMBL/GenBank/DDBJ databases">
        <title>Genome of toxic invasive species Heracleum sosnowskyi carries increased number of genes despite the absence of recent whole-genome duplications.</title>
        <authorList>
            <person name="Schelkunov M."/>
            <person name="Shtratnikova V."/>
            <person name="Makarenko M."/>
            <person name="Klepikova A."/>
            <person name="Omelchenko D."/>
            <person name="Novikova G."/>
            <person name="Obukhova E."/>
            <person name="Bogdanov V."/>
            <person name="Penin A."/>
            <person name="Logacheva M."/>
        </authorList>
    </citation>
    <scope>NUCLEOTIDE SEQUENCE</scope>
    <source>
        <strain evidence="5">Hsosn_3</strain>
        <tissue evidence="5">Leaf</tissue>
    </source>
</reference>
<dbReference type="InterPro" id="IPR032867">
    <property type="entry name" value="DYW_dom"/>
</dbReference>
<protein>
    <submittedName>
        <fullName evidence="5">Pentatricopeptide repeat-containing protein</fullName>
    </submittedName>
</protein>
<dbReference type="InterPro" id="IPR046848">
    <property type="entry name" value="E_motif"/>
</dbReference>
<dbReference type="FunFam" id="1.25.40.10:FF:000393">
    <property type="entry name" value="Pentatricopeptide repeat-containing protein At1g20230"/>
    <property type="match status" value="1"/>
</dbReference>
<gene>
    <name evidence="5" type="ORF">POM88_020645</name>
</gene>
<feature type="domain" description="DYW" evidence="4">
    <location>
        <begin position="591"/>
        <end position="683"/>
    </location>
</feature>
<dbReference type="Pfam" id="PF13041">
    <property type="entry name" value="PPR_2"/>
    <property type="match status" value="1"/>
</dbReference>
<dbReference type="PROSITE" id="PS51375">
    <property type="entry name" value="PPR"/>
    <property type="match status" value="5"/>
</dbReference>
<keyword evidence="6" id="KW-1185">Reference proteome</keyword>
<feature type="repeat" description="PPR" evidence="3">
    <location>
        <begin position="150"/>
        <end position="184"/>
    </location>
</feature>
<dbReference type="Gene3D" id="1.25.40.10">
    <property type="entry name" value="Tetratricopeptide repeat domain"/>
    <property type="match status" value="4"/>
</dbReference>
<dbReference type="GO" id="GO:0008270">
    <property type="term" value="F:zinc ion binding"/>
    <property type="evidence" value="ECO:0007669"/>
    <property type="project" value="InterPro"/>
</dbReference>
<sequence length="683" mass="76888">MNSRIIKPSQSVSYNTITSILRENNRLNFNHLQQINTQLHTLGLLSSTAILTHFISSAYISHNLHYALHFLNHLPCSDSIPSLWNSFIGLSLKSHNFGHVMCVYNEMRLSNVVPSLSNFGQILRCCASLGMTQMGKSCHCQLVKMGFVNDVVQQTGLLDFYGKVGDLRSAWKVFDEMSERDVVANNAMISVLGKFGCVDEAGEVFERMGERNSCSWNSMITCYCKAGDVRSGRLLFDESPVKDVVSWNAMIDGYCKMGFIREAEDLFFQMGGVRNSVTWNTMIAGFVQNRDFSSAIRMFQQMQADGVRATEVTMVSLLSACAHLGALDMGEWIHNYIRRKRLRIDVVLGNALVDMYCKCGSIEAALNVFHNLDVKNIFCWNSIVVGLGMHGYGEDAISVFESMEKEGIRADGVSFVGLLCACSHSGMISEGRRYFSIMRSKYGVEPGIEHYGCMVDLLGRAGFLEEALNLIGTMPMKPNAVVWGSLLRACHIHKDTNIGEQVTQHLLELDPGDGGNYVFLSNLFASLNRWKDVNACRKLMLERGVRKTPGCSSIEVDNIVHEFVVGDSTHPQFEKINVFLDDIAKELERHGHEPDMTSVLHDIEDEEKERAVRYHSERIAVAFGLMSTPPGKAIRVVKNLRTCNDCHSAIKLMSWIYGRDIIVRDRNRFHHFRDGFCSCKDYW</sequence>
<dbReference type="Pfam" id="PF14432">
    <property type="entry name" value="DYW_deaminase"/>
    <property type="match status" value="1"/>
</dbReference>
<keyword evidence="2" id="KW-0677">Repeat</keyword>
<organism evidence="5 6">
    <name type="scientific">Heracleum sosnowskyi</name>
    <dbReference type="NCBI Taxonomy" id="360622"/>
    <lineage>
        <taxon>Eukaryota</taxon>
        <taxon>Viridiplantae</taxon>
        <taxon>Streptophyta</taxon>
        <taxon>Embryophyta</taxon>
        <taxon>Tracheophyta</taxon>
        <taxon>Spermatophyta</taxon>
        <taxon>Magnoliopsida</taxon>
        <taxon>eudicotyledons</taxon>
        <taxon>Gunneridae</taxon>
        <taxon>Pentapetalae</taxon>
        <taxon>asterids</taxon>
        <taxon>campanulids</taxon>
        <taxon>Apiales</taxon>
        <taxon>Apiaceae</taxon>
        <taxon>Apioideae</taxon>
        <taxon>apioid superclade</taxon>
        <taxon>Tordylieae</taxon>
        <taxon>Tordyliinae</taxon>
        <taxon>Heracleum</taxon>
    </lineage>
</organism>
<dbReference type="PANTHER" id="PTHR47926">
    <property type="entry name" value="PENTATRICOPEPTIDE REPEAT-CONTAINING PROTEIN"/>
    <property type="match status" value="1"/>
</dbReference>
<accession>A0AAD8IC95</accession>
<dbReference type="GO" id="GO:0009451">
    <property type="term" value="P:RNA modification"/>
    <property type="evidence" value="ECO:0007669"/>
    <property type="project" value="InterPro"/>
</dbReference>
<dbReference type="AlphaFoldDB" id="A0AAD8IC95"/>
<evidence type="ECO:0000313" key="6">
    <source>
        <dbReference type="Proteomes" id="UP001237642"/>
    </source>
</evidence>
<feature type="repeat" description="PPR" evidence="3">
    <location>
        <begin position="212"/>
        <end position="242"/>
    </location>
</feature>
<dbReference type="InterPro" id="IPR002885">
    <property type="entry name" value="PPR_rpt"/>
</dbReference>
<comment type="caution">
    <text evidence="5">The sequence shown here is derived from an EMBL/GenBank/DDBJ whole genome shotgun (WGS) entry which is preliminary data.</text>
</comment>
<dbReference type="PANTHER" id="PTHR47926:SF430">
    <property type="entry name" value="PENTATRICOPEPTIDE REPEAT-CONTAINING PROTEIN"/>
    <property type="match status" value="1"/>
</dbReference>
<dbReference type="Proteomes" id="UP001237642">
    <property type="component" value="Unassembled WGS sequence"/>
</dbReference>
<reference evidence="5" key="2">
    <citation type="submission" date="2023-05" db="EMBL/GenBank/DDBJ databases">
        <authorList>
            <person name="Schelkunov M.I."/>
        </authorList>
    </citation>
    <scope>NUCLEOTIDE SEQUENCE</scope>
    <source>
        <strain evidence="5">Hsosn_3</strain>
        <tissue evidence="5">Leaf</tissue>
    </source>
</reference>
<dbReference type="FunFam" id="1.25.40.10:FF:000031">
    <property type="entry name" value="Pentatricopeptide repeat-containing protein mitochondrial"/>
    <property type="match status" value="1"/>
</dbReference>
<name>A0AAD8IC95_9APIA</name>
<dbReference type="Pfam" id="PF01535">
    <property type="entry name" value="PPR"/>
    <property type="match status" value="8"/>
</dbReference>